<evidence type="ECO:0000313" key="2">
    <source>
        <dbReference type="EMBL" id="PIO26712.1"/>
    </source>
</evidence>
<evidence type="ECO:0000256" key="1">
    <source>
        <dbReference type="SAM" id="MobiDB-lite"/>
    </source>
</evidence>
<name>A0A2G9RFM7_AQUCT</name>
<evidence type="ECO:0000313" key="3">
    <source>
        <dbReference type="Proteomes" id="UP000228934"/>
    </source>
</evidence>
<dbReference type="Proteomes" id="UP000228934">
    <property type="component" value="Unassembled WGS sequence"/>
</dbReference>
<gene>
    <name evidence="2" type="ORF">AB205_0031960</name>
</gene>
<keyword evidence="3" id="KW-1185">Reference proteome</keyword>
<dbReference type="EMBL" id="KV940630">
    <property type="protein sequence ID" value="PIO26712.1"/>
    <property type="molecule type" value="Genomic_DNA"/>
</dbReference>
<dbReference type="OrthoDB" id="3176171at2759"/>
<organism evidence="2 3">
    <name type="scientific">Aquarana catesbeiana</name>
    <name type="common">American bullfrog</name>
    <name type="synonym">Rana catesbeiana</name>
    <dbReference type="NCBI Taxonomy" id="8400"/>
    <lineage>
        <taxon>Eukaryota</taxon>
        <taxon>Metazoa</taxon>
        <taxon>Chordata</taxon>
        <taxon>Craniata</taxon>
        <taxon>Vertebrata</taxon>
        <taxon>Euteleostomi</taxon>
        <taxon>Amphibia</taxon>
        <taxon>Batrachia</taxon>
        <taxon>Anura</taxon>
        <taxon>Neobatrachia</taxon>
        <taxon>Ranoidea</taxon>
        <taxon>Ranidae</taxon>
        <taxon>Aquarana</taxon>
    </lineage>
</organism>
<sequence>MKTNVSIEAEDQTYDELNTENDISSILSKRDRWNSSMTEGEKSKTNSAMSENHKTTHGFTQTIPASDDDCNSSKNKHISDIFTEISNKSNSPHNNVNTTGNTQSEYRELGVGTQVQPFIVQCSPQYGEASFQTSKTLQSSNYFRNTPHQEYNFTLPSGGGRRNTHGFFCWDKDTDLQWLTDLLPRTSISAASICCISHPPGDYWKTEVHKFSPIIFCHSFTTQAKWTQLEEFLRHCTGVCGKRVVIIMADVMDGDAEQTVRKDWGRWQFSGCDLITLTRQEIDLVSTNRSALQRAMTEKIECLKKILQTSTDGQIWMCSLRDQK</sequence>
<feature type="compositionally biased region" description="Basic and acidic residues" evidence="1">
    <location>
        <begin position="32"/>
        <end position="44"/>
    </location>
</feature>
<feature type="region of interest" description="Disordered" evidence="1">
    <location>
        <begin position="32"/>
        <end position="72"/>
    </location>
</feature>
<accession>A0A2G9RFM7</accession>
<reference evidence="3" key="1">
    <citation type="journal article" date="2017" name="Nat. Commun.">
        <title>The North American bullfrog draft genome provides insight into hormonal regulation of long noncoding RNA.</title>
        <authorList>
            <person name="Hammond S.A."/>
            <person name="Warren R.L."/>
            <person name="Vandervalk B.P."/>
            <person name="Kucuk E."/>
            <person name="Khan H."/>
            <person name="Gibb E.A."/>
            <person name="Pandoh P."/>
            <person name="Kirk H."/>
            <person name="Zhao Y."/>
            <person name="Jones M."/>
            <person name="Mungall A.J."/>
            <person name="Coope R."/>
            <person name="Pleasance S."/>
            <person name="Moore R.A."/>
            <person name="Holt R.A."/>
            <person name="Round J.M."/>
            <person name="Ohora S."/>
            <person name="Walle B.V."/>
            <person name="Veldhoen N."/>
            <person name="Helbing C.C."/>
            <person name="Birol I."/>
        </authorList>
    </citation>
    <scope>NUCLEOTIDE SEQUENCE [LARGE SCALE GENOMIC DNA]</scope>
</reference>
<proteinExistence type="predicted"/>
<protein>
    <submittedName>
        <fullName evidence="2">Uncharacterized protein</fullName>
    </submittedName>
</protein>
<dbReference type="AlphaFoldDB" id="A0A2G9RFM7"/>